<evidence type="ECO:0000313" key="4">
    <source>
        <dbReference type="Proteomes" id="UP000008068"/>
    </source>
</evidence>
<name>G0P9Q7_CAEBE</name>
<feature type="domain" description="7TM GPCR serpentine receptor class x (Srx)" evidence="2">
    <location>
        <begin position="25"/>
        <end position="146"/>
    </location>
</feature>
<feature type="transmembrane region" description="Helical" evidence="1">
    <location>
        <begin position="21"/>
        <end position="43"/>
    </location>
</feature>
<proteinExistence type="predicted"/>
<keyword evidence="1" id="KW-0472">Membrane</keyword>
<dbReference type="Proteomes" id="UP000008068">
    <property type="component" value="Unassembled WGS sequence"/>
</dbReference>
<gene>
    <name evidence="3" type="ORF">CAEBREN_32594</name>
</gene>
<feature type="transmembrane region" description="Helical" evidence="1">
    <location>
        <begin position="286"/>
        <end position="310"/>
    </location>
</feature>
<protein>
    <recommendedName>
        <fullName evidence="2">7TM GPCR serpentine receptor class x (Srx) domain-containing protein</fullName>
    </recommendedName>
</protein>
<keyword evidence="1" id="KW-1133">Transmembrane helix</keyword>
<dbReference type="SUPFAM" id="SSF81321">
    <property type="entry name" value="Family A G protein-coupled receptor-like"/>
    <property type="match status" value="1"/>
</dbReference>
<feature type="transmembrane region" description="Helical" evidence="1">
    <location>
        <begin position="173"/>
        <end position="194"/>
    </location>
</feature>
<dbReference type="PANTHER" id="PTHR23013">
    <property type="entry name" value="SERPENTINE RECEPTOR"/>
    <property type="match status" value="1"/>
</dbReference>
<dbReference type="InterPro" id="IPR019430">
    <property type="entry name" value="7TM_GPCR_serpentine_rcpt_Srx"/>
</dbReference>
<dbReference type="AlphaFoldDB" id="G0P9Q7"/>
<dbReference type="EMBL" id="GL380156">
    <property type="protein sequence ID" value="EGT48687.1"/>
    <property type="molecule type" value="Genomic_DNA"/>
</dbReference>
<reference evidence="4" key="1">
    <citation type="submission" date="2011-07" db="EMBL/GenBank/DDBJ databases">
        <authorList>
            <consortium name="Caenorhabditis brenneri Sequencing and Analysis Consortium"/>
            <person name="Wilson R.K."/>
        </authorList>
    </citation>
    <scope>NUCLEOTIDE SEQUENCE [LARGE SCALE GENOMIC DNA]</scope>
    <source>
        <strain evidence="4">PB2801</strain>
    </source>
</reference>
<feature type="transmembrane region" description="Helical" evidence="1">
    <location>
        <begin position="99"/>
        <end position="120"/>
    </location>
</feature>
<feature type="transmembrane region" description="Helical" evidence="1">
    <location>
        <begin position="132"/>
        <end position="153"/>
    </location>
</feature>
<keyword evidence="4" id="KW-1185">Reference proteome</keyword>
<dbReference type="HOGENOM" id="CLU_072408_0_0_1"/>
<evidence type="ECO:0000313" key="3">
    <source>
        <dbReference type="EMBL" id="EGT48687.1"/>
    </source>
</evidence>
<dbReference type="Gene3D" id="1.20.1070.10">
    <property type="entry name" value="Rhodopsin 7-helix transmembrane proteins"/>
    <property type="match status" value="1"/>
</dbReference>
<evidence type="ECO:0000256" key="1">
    <source>
        <dbReference type="SAM" id="Phobius"/>
    </source>
</evidence>
<dbReference type="PANTHER" id="PTHR23013:SF19">
    <property type="entry name" value="7TM GPCR SERPENTINE RECEPTOR CLASS X (SRX) DOMAIN-CONTAINING PROTEIN"/>
    <property type="match status" value="1"/>
</dbReference>
<dbReference type="InParanoid" id="G0P9Q7"/>
<dbReference type="eggNOG" id="ENOG502TFQV">
    <property type="taxonomic scope" value="Eukaryota"/>
</dbReference>
<feature type="transmembrane region" description="Helical" evidence="1">
    <location>
        <begin position="55"/>
        <end position="78"/>
    </location>
</feature>
<feature type="domain" description="7TM GPCR serpentine receptor class x (Srx)" evidence="2">
    <location>
        <begin position="173"/>
        <end position="311"/>
    </location>
</feature>
<accession>G0P9Q7</accession>
<organism evidence="4">
    <name type="scientific">Caenorhabditis brenneri</name>
    <name type="common">Nematode worm</name>
    <dbReference type="NCBI Taxonomy" id="135651"/>
    <lineage>
        <taxon>Eukaryota</taxon>
        <taxon>Metazoa</taxon>
        <taxon>Ecdysozoa</taxon>
        <taxon>Nematoda</taxon>
        <taxon>Chromadorea</taxon>
        <taxon>Rhabditida</taxon>
        <taxon>Rhabditina</taxon>
        <taxon>Rhabditomorpha</taxon>
        <taxon>Rhabditoidea</taxon>
        <taxon>Rhabditidae</taxon>
        <taxon>Peloderinae</taxon>
        <taxon>Caenorhabditis</taxon>
    </lineage>
</organism>
<dbReference type="FunCoup" id="G0P9Q7">
    <property type="interactions" value="1"/>
</dbReference>
<feature type="transmembrane region" description="Helical" evidence="1">
    <location>
        <begin position="214"/>
        <end position="235"/>
    </location>
</feature>
<keyword evidence="1" id="KW-0812">Transmembrane</keyword>
<evidence type="ECO:0000259" key="2">
    <source>
        <dbReference type="Pfam" id="PF10328"/>
    </source>
</evidence>
<dbReference type="OrthoDB" id="5844362at2759"/>
<sequence>MELNSTRYDFSDPFNLIASTIMVTNGIFGIICNVLVSYVFFAVPAEQTSFNLMCVFRSIGNAIILFWGFGATFIPILLKGSSPFSKIYETIVIISCNNLYVLVQFSGVMIAGNRFCAMFFPLTYAKVFNIKITSILLTVAFLFNQAEIGYCLVTIYRRSILVSDSNTRLTKKICYITFSALDCFTLFSSYYLAWVPNLNPNCHNQEDMPNPLNSTAILLGLLILMNIATFSKIYFFYKSTETEKETMKRKTRKNKVLFCQTVFQDGIMLIDMLFTFKLSGLSDERYWTFISGTLVWQSVHSIDGFVMVMFNERLTFLKRRLFGNLEESNRTNIQMMTSVHH</sequence>
<feature type="transmembrane region" description="Helical" evidence="1">
    <location>
        <begin position="256"/>
        <end position="274"/>
    </location>
</feature>
<dbReference type="Pfam" id="PF10328">
    <property type="entry name" value="7TM_GPCR_Srx"/>
    <property type="match status" value="2"/>
</dbReference>